<gene>
    <name evidence="2" type="ORF">IWZ03DRAFT_70764</name>
</gene>
<organism evidence="2 3">
    <name type="scientific">Phyllosticta citriasiana</name>
    <dbReference type="NCBI Taxonomy" id="595635"/>
    <lineage>
        <taxon>Eukaryota</taxon>
        <taxon>Fungi</taxon>
        <taxon>Dikarya</taxon>
        <taxon>Ascomycota</taxon>
        <taxon>Pezizomycotina</taxon>
        <taxon>Dothideomycetes</taxon>
        <taxon>Dothideomycetes incertae sedis</taxon>
        <taxon>Botryosphaeriales</taxon>
        <taxon>Phyllostictaceae</taxon>
        <taxon>Phyllosticta</taxon>
    </lineage>
</organism>
<accession>A0ABR1KAA2</accession>
<dbReference type="EMBL" id="JBBPHU010000013">
    <property type="protein sequence ID" value="KAK7510903.1"/>
    <property type="molecule type" value="Genomic_DNA"/>
</dbReference>
<feature type="compositionally biased region" description="Polar residues" evidence="1">
    <location>
        <begin position="289"/>
        <end position="299"/>
    </location>
</feature>
<sequence length="299" mass="34514">MPQPFHGFFDGPREARYHINAPLWTPPLGSNDPYFPKTLDQEKFLVKEIYEAMIDPGPFWSCISTSYRQCGILQVPRVLSHQVSDKLLEAVAWEALETMKKLYREGFTSSHDQTNCVSPDRHLPFFERHQALCSLLRDWKCACDMMIHWQSYKCVALPVFYRKAFEQLASRELKRAQGMASHDPSLTKVIADLARHISKCGLFASPVAKTEIGPFHVSPVLIDTSSFQKFLIHQQKRHENVAESSDDRMVEYLPPPKRRKTGEPIAGYPARLNRQSCRRKSSRERQELYHSTSHGARRL</sequence>
<evidence type="ECO:0000313" key="3">
    <source>
        <dbReference type="Proteomes" id="UP001363622"/>
    </source>
</evidence>
<evidence type="ECO:0000256" key="1">
    <source>
        <dbReference type="SAM" id="MobiDB-lite"/>
    </source>
</evidence>
<evidence type="ECO:0000313" key="2">
    <source>
        <dbReference type="EMBL" id="KAK7510903.1"/>
    </source>
</evidence>
<keyword evidence="3" id="KW-1185">Reference proteome</keyword>
<comment type="caution">
    <text evidence="2">The sequence shown here is derived from an EMBL/GenBank/DDBJ whole genome shotgun (WGS) entry which is preliminary data.</text>
</comment>
<protein>
    <submittedName>
        <fullName evidence="2">Uncharacterized protein</fullName>
    </submittedName>
</protein>
<feature type="compositionally biased region" description="Basic and acidic residues" evidence="1">
    <location>
        <begin position="238"/>
        <end position="250"/>
    </location>
</feature>
<name>A0ABR1KAA2_9PEZI</name>
<proteinExistence type="predicted"/>
<dbReference type="Proteomes" id="UP001363622">
    <property type="component" value="Unassembled WGS sequence"/>
</dbReference>
<reference evidence="2 3" key="1">
    <citation type="submission" date="2024-04" db="EMBL/GenBank/DDBJ databases">
        <title>Phyllosticta paracitricarpa is synonymous to the EU quarantine fungus P. citricarpa based on phylogenomic analyses.</title>
        <authorList>
            <consortium name="Lawrence Berkeley National Laboratory"/>
            <person name="Van Ingen-Buijs V.A."/>
            <person name="Van Westerhoven A.C."/>
            <person name="Haridas S."/>
            <person name="Skiadas P."/>
            <person name="Martin F."/>
            <person name="Groenewald J.Z."/>
            <person name="Crous P.W."/>
            <person name="Seidl M.F."/>
        </authorList>
    </citation>
    <scope>NUCLEOTIDE SEQUENCE [LARGE SCALE GENOMIC DNA]</scope>
    <source>
        <strain evidence="2 3">CBS 123371</strain>
    </source>
</reference>
<feature type="region of interest" description="Disordered" evidence="1">
    <location>
        <begin position="238"/>
        <end position="299"/>
    </location>
</feature>